<evidence type="ECO:0000259" key="2">
    <source>
        <dbReference type="PROSITE" id="PS50105"/>
    </source>
</evidence>
<dbReference type="GO" id="GO:0005634">
    <property type="term" value="C:nucleus"/>
    <property type="evidence" value="ECO:0007669"/>
    <property type="project" value="TreeGrafter"/>
</dbReference>
<reference evidence="3" key="1">
    <citation type="submission" date="2022-03" db="EMBL/GenBank/DDBJ databases">
        <title>Genomic analyses of argali, domestic sheep and their hybrids provide insights into chromosomal evolution, heterosis and genetic basis of agronomic traits.</title>
        <authorList>
            <person name="Li M."/>
        </authorList>
    </citation>
    <scope>NUCLEOTIDE SEQUENCE</scope>
    <source>
        <strain evidence="3">CAU-MHL-2022a</strain>
        <tissue evidence="3">Skin</tissue>
    </source>
</reference>
<dbReference type="PANTHER" id="PTHR12247">
    <property type="entry name" value="POLYCOMB GROUP PROTEIN"/>
    <property type="match status" value="1"/>
</dbReference>
<gene>
    <name evidence="3" type="ORF">MG293_000438</name>
</gene>
<feature type="compositionally biased region" description="Basic and acidic residues" evidence="1">
    <location>
        <begin position="237"/>
        <end position="251"/>
    </location>
</feature>
<accession>A0AAD4UKT8</accession>
<dbReference type="InterPro" id="IPR013761">
    <property type="entry name" value="SAM/pointed_sf"/>
</dbReference>
<dbReference type="SMART" id="SM00454">
    <property type="entry name" value="SAM"/>
    <property type="match status" value="1"/>
</dbReference>
<dbReference type="InterPro" id="IPR001660">
    <property type="entry name" value="SAM"/>
</dbReference>
<dbReference type="PANTHER" id="PTHR12247:SF89">
    <property type="entry name" value="STERILE ALPHA MOTIF DOMAIN-CONTAINING PROTEIN 7"/>
    <property type="match status" value="1"/>
</dbReference>
<dbReference type="SUPFAM" id="SSF47769">
    <property type="entry name" value="SAM/Pointed domain"/>
    <property type="match status" value="1"/>
</dbReference>
<dbReference type="GO" id="GO:0003682">
    <property type="term" value="F:chromatin binding"/>
    <property type="evidence" value="ECO:0007669"/>
    <property type="project" value="TreeGrafter"/>
</dbReference>
<dbReference type="Proteomes" id="UP001214576">
    <property type="component" value="Unassembled WGS sequence"/>
</dbReference>
<proteinExistence type="predicted"/>
<comment type="caution">
    <text evidence="3">The sequence shown here is derived from an EMBL/GenBank/DDBJ whole genome shotgun (WGS) entry which is preliminary data.</text>
</comment>
<evidence type="ECO:0000313" key="4">
    <source>
        <dbReference type="Proteomes" id="UP001214576"/>
    </source>
</evidence>
<feature type="region of interest" description="Disordered" evidence="1">
    <location>
        <begin position="152"/>
        <end position="179"/>
    </location>
</feature>
<dbReference type="GO" id="GO:0045892">
    <property type="term" value="P:negative regulation of DNA-templated transcription"/>
    <property type="evidence" value="ECO:0007669"/>
    <property type="project" value="TreeGrafter"/>
</dbReference>
<dbReference type="AlphaFoldDB" id="A0AAD4UKT8"/>
<name>A0AAD4UKT8_OVIAM</name>
<keyword evidence="4" id="KW-1185">Reference proteome</keyword>
<dbReference type="GO" id="GO:0042393">
    <property type="term" value="F:histone binding"/>
    <property type="evidence" value="ECO:0007669"/>
    <property type="project" value="TreeGrafter"/>
</dbReference>
<evidence type="ECO:0000313" key="3">
    <source>
        <dbReference type="EMBL" id="KAI4548108.1"/>
    </source>
</evidence>
<dbReference type="Gene3D" id="1.10.150.50">
    <property type="entry name" value="Transcription Factor, Ets-1"/>
    <property type="match status" value="1"/>
</dbReference>
<feature type="region of interest" description="Disordered" evidence="1">
    <location>
        <begin position="1"/>
        <end position="26"/>
    </location>
</feature>
<feature type="non-terminal residue" evidence="3">
    <location>
        <position position="407"/>
    </location>
</feature>
<dbReference type="Pfam" id="PF00536">
    <property type="entry name" value="SAM_1"/>
    <property type="match status" value="1"/>
</dbReference>
<dbReference type="PROSITE" id="PS50105">
    <property type="entry name" value="SAM_DOMAIN"/>
    <property type="match status" value="1"/>
</dbReference>
<sequence>MAMNPLLPASGQQRIPVIPSPFEPPSVDRDLLPPTVAPADPRQFCIPSQFGSSALSNANTPNLLMEMEMHAIYQQRRIEKVNSKGLAGLGIPFIYGSSIPVGPATYHGRGMLPASDLHVHRSTLRNLQGNPMIVATGPRFTENWGQKCRRLRRGTGSQKALDSDPGSSKSQVEEKPLGQTHAVLYEENEYTKDPEMEALDNHMLGETSEKPATALADTCGKLEPSHRKPWGAQGTPLEEKAWDDGKEKPSEHGLAACGEKNGVYPPARQSSQPGRCPGARTHVLLTIKENLSLNEDIQKWTVNDVYNFISGLPGCSDYAQVFKDHAIDGETLPLLTEEHLRSAMGLKLGPALKIQSQVSQHVESMFYKKSLSLPTHTKQAFNQPTDTNPLLDFNSWSDTLDVPCSQD</sequence>
<feature type="domain" description="SAM" evidence="2">
    <location>
        <begin position="300"/>
        <end position="346"/>
    </location>
</feature>
<organism evidence="3 4">
    <name type="scientific">Ovis ammon polii</name>
    <dbReference type="NCBI Taxonomy" id="230172"/>
    <lineage>
        <taxon>Eukaryota</taxon>
        <taxon>Metazoa</taxon>
        <taxon>Chordata</taxon>
        <taxon>Craniata</taxon>
        <taxon>Vertebrata</taxon>
        <taxon>Euteleostomi</taxon>
        <taxon>Mammalia</taxon>
        <taxon>Eutheria</taxon>
        <taxon>Laurasiatheria</taxon>
        <taxon>Artiodactyla</taxon>
        <taxon>Ruminantia</taxon>
        <taxon>Pecora</taxon>
        <taxon>Bovidae</taxon>
        <taxon>Caprinae</taxon>
        <taxon>Ovis</taxon>
    </lineage>
</organism>
<feature type="compositionally biased region" description="Polar residues" evidence="1">
    <location>
        <begin position="155"/>
        <end position="170"/>
    </location>
</feature>
<dbReference type="InterPro" id="IPR050548">
    <property type="entry name" value="PcG_chromatin_remod_factors"/>
</dbReference>
<feature type="region of interest" description="Disordered" evidence="1">
    <location>
        <begin position="222"/>
        <end position="254"/>
    </location>
</feature>
<evidence type="ECO:0000256" key="1">
    <source>
        <dbReference type="SAM" id="MobiDB-lite"/>
    </source>
</evidence>
<dbReference type="EMBL" id="JAKZEL010000001">
    <property type="protein sequence ID" value="KAI4548108.1"/>
    <property type="molecule type" value="Genomic_DNA"/>
</dbReference>
<dbReference type="CDD" id="cd09579">
    <property type="entry name" value="SAM_Samd7_11"/>
    <property type="match status" value="1"/>
</dbReference>
<protein>
    <recommendedName>
        <fullName evidence="2">SAM domain-containing protein</fullName>
    </recommendedName>
</protein>